<dbReference type="PROSITE" id="PS50026">
    <property type="entry name" value="EGF_3"/>
    <property type="match status" value="1"/>
</dbReference>
<dbReference type="Proteomes" id="UP000054995">
    <property type="component" value="Unassembled WGS sequence"/>
</dbReference>
<keyword evidence="1" id="KW-1015">Disulfide bond</keyword>
<reference evidence="5 6" key="1">
    <citation type="submission" date="2015-01" db="EMBL/GenBank/DDBJ databases">
        <title>Evolution of Trichinella species and genotypes.</title>
        <authorList>
            <person name="Korhonen P.K."/>
            <person name="Edoardo P."/>
            <person name="Giuseppe L.R."/>
            <person name="Gasser R.B."/>
        </authorList>
    </citation>
    <scope>NUCLEOTIDE SEQUENCE [LARGE SCALE GENOMIC DNA]</scope>
    <source>
        <strain evidence="5">ISS470</strain>
    </source>
</reference>
<protein>
    <recommendedName>
        <fullName evidence="4">EGF-like domain-containing protein</fullName>
    </recommendedName>
</protein>
<keyword evidence="2" id="KW-0472">Membrane</keyword>
<keyword evidence="2" id="KW-0812">Transmembrane</keyword>
<comment type="caution">
    <text evidence="5">The sequence shown here is derived from an EMBL/GenBank/DDBJ whole genome shotgun (WGS) entry which is preliminary data.</text>
</comment>
<evidence type="ECO:0000313" key="5">
    <source>
        <dbReference type="EMBL" id="KRY91631.1"/>
    </source>
</evidence>
<gene>
    <name evidence="5" type="ORF">T4D_8119</name>
</gene>
<feature type="disulfide bond" evidence="1">
    <location>
        <begin position="397"/>
        <end position="406"/>
    </location>
</feature>
<name>A0A0V1G0C3_TRIPS</name>
<feature type="chain" id="PRO_5006878356" description="EGF-like domain-containing protein" evidence="3">
    <location>
        <begin position="23"/>
        <end position="482"/>
    </location>
</feature>
<comment type="caution">
    <text evidence="1">Lacks conserved residue(s) required for the propagation of feature annotation.</text>
</comment>
<feature type="signal peptide" evidence="3">
    <location>
        <begin position="1"/>
        <end position="22"/>
    </location>
</feature>
<evidence type="ECO:0000256" key="1">
    <source>
        <dbReference type="PROSITE-ProRule" id="PRU00076"/>
    </source>
</evidence>
<keyword evidence="3" id="KW-0732">Signal</keyword>
<evidence type="ECO:0000256" key="2">
    <source>
        <dbReference type="SAM" id="Phobius"/>
    </source>
</evidence>
<feature type="domain" description="EGF-like" evidence="4">
    <location>
        <begin position="371"/>
        <end position="407"/>
    </location>
</feature>
<evidence type="ECO:0000259" key="4">
    <source>
        <dbReference type="PROSITE" id="PS50026"/>
    </source>
</evidence>
<organism evidence="5 6">
    <name type="scientific">Trichinella pseudospiralis</name>
    <name type="common">Parasitic roundworm</name>
    <dbReference type="NCBI Taxonomy" id="6337"/>
    <lineage>
        <taxon>Eukaryota</taxon>
        <taxon>Metazoa</taxon>
        <taxon>Ecdysozoa</taxon>
        <taxon>Nematoda</taxon>
        <taxon>Enoplea</taxon>
        <taxon>Dorylaimia</taxon>
        <taxon>Trichinellida</taxon>
        <taxon>Trichinellidae</taxon>
        <taxon>Trichinella</taxon>
    </lineage>
</organism>
<proteinExistence type="predicted"/>
<keyword evidence="1" id="KW-0245">EGF-like domain</keyword>
<keyword evidence="6" id="KW-1185">Reference proteome</keyword>
<sequence>MVCVMHLLLLVSFMTASRLVTALITSGQSCPSEVKNGIVEGFRLPAYNTSEGSHCVTFISRSEITFGRNGDVFNIVSSYCAKNFKNGFLPSFYPYFSDLFPWYHKENFHGKANKILIGESVLGVDCEKNKEKCNIYRIANQDGNISVYACDESTLMKVSSDILFDQCSPHQKEILKNSTYPLCRSVTHISEDNTTFSDLFPCNNGTDFWDTVLCIHDGYNDCIVDNENEEIANEASCIYRQPLEGCFWYKKRILQHAELPYGRDCIPEFFTFPCPCPCDDSAWQQWSPWNAHCGFVQSIRYRAPNFNKHIDCTWNKLHCCREIRESYLLGECNSPLLYAKQIAENKKMCKNNGSVVHYMNGQTECFCLFGYYDKCDSRDCGTNGKCIIVDGEDICLCDDGNIRQNCSSHPMEEHFENSSHSDVPIILILTLLLFLVIIAAYNFKLRQYVQNVHPISFLKKSSESEENRKKIVAESELREFQA</sequence>
<feature type="transmembrane region" description="Helical" evidence="2">
    <location>
        <begin position="423"/>
        <end position="443"/>
    </location>
</feature>
<dbReference type="AlphaFoldDB" id="A0A0V1G0C3"/>
<evidence type="ECO:0000256" key="3">
    <source>
        <dbReference type="SAM" id="SignalP"/>
    </source>
</evidence>
<keyword evidence="2" id="KW-1133">Transmembrane helix</keyword>
<dbReference type="InterPro" id="IPR000742">
    <property type="entry name" value="EGF"/>
</dbReference>
<dbReference type="EMBL" id="JYDT01000012">
    <property type="protein sequence ID" value="KRY91631.1"/>
    <property type="molecule type" value="Genomic_DNA"/>
</dbReference>
<accession>A0A0V1G0C3</accession>
<evidence type="ECO:0000313" key="6">
    <source>
        <dbReference type="Proteomes" id="UP000054995"/>
    </source>
</evidence>
<dbReference type="OrthoDB" id="5912459at2759"/>